<proteinExistence type="predicted"/>
<dbReference type="AlphaFoldDB" id="A0A0G1ISA8"/>
<dbReference type="Gene3D" id="3.10.450.620">
    <property type="entry name" value="JHP933, nucleotidyltransferase-like core domain"/>
    <property type="match status" value="1"/>
</dbReference>
<dbReference type="InterPro" id="IPR014942">
    <property type="entry name" value="AbiEii"/>
</dbReference>
<reference evidence="1 2" key="1">
    <citation type="journal article" date="2015" name="Nature">
        <title>rRNA introns, odd ribosomes, and small enigmatic genomes across a large radiation of phyla.</title>
        <authorList>
            <person name="Brown C.T."/>
            <person name="Hug L.A."/>
            <person name="Thomas B.C."/>
            <person name="Sharon I."/>
            <person name="Castelle C.J."/>
            <person name="Singh A."/>
            <person name="Wilkins M.J."/>
            <person name="Williams K.H."/>
            <person name="Banfield J.F."/>
        </authorList>
    </citation>
    <scope>NUCLEOTIDE SEQUENCE [LARGE SCALE GENOMIC DNA]</scope>
</reference>
<name>A0A0G1ISA8_9BACT</name>
<evidence type="ECO:0000313" key="2">
    <source>
        <dbReference type="Proteomes" id="UP000033945"/>
    </source>
</evidence>
<protein>
    <recommendedName>
        <fullName evidence="3">Nucleotidyl transferase AbiEii/AbiGii toxin family protein</fullName>
    </recommendedName>
</protein>
<dbReference type="Proteomes" id="UP000033945">
    <property type="component" value="Unassembled WGS sequence"/>
</dbReference>
<comment type="caution">
    <text evidence="1">The sequence shown here is derived from an EMBL/GenBank/DDBJ whole genome shotgun (WGS) entry which is preliminary data.</text>
</comment>
<dbReference type="Pfam" id="PF08843">
    <property type="entry name" value="AbiEii"/>
    <property type="match status" value="1"/>
</dbReference>
<evidence type="ECO:0000313" key="1">
    <source>
        <dbReference type="EMBL" id="KKT62035.1"/>
    </source>
</evidence>
<organism evidence="1 2">
    <name type="scientific">Candidatus Giovannonibacteria bacterium GW2011_GWA2_44_26</name>
    <dbReference type="NCBI Taxonomy" id="1618648"/>
    <lineage>
        <taxon>Bacteria</taxon>
        <taxon>Candidatus Giovannoniibacteriota</taxon>
    </lineage>
</organism>
<sequence length="266" mass="30730">MLNEFFLKTLGEEGKRLNIPANKNRALIREYLQTRIIAYLYGKEGASKISFIGGTSLRLLRGLDRFSEDLDFDNLNLTSKQIEILFQDISSQLNREGFEAYCTIKNKSGSGIGDIKFEKLLFELKISAHQDEKLSIKINYTTPKQKPVTELVPITRFGFVQNVVTNTMDILLAQKMRAIFQRKDLQPRDFYDVIWFLSQNIRPNDEILHGIDIENGAEAFKKLLKIFEKNVKPNLASFKARLLPFLINEEKLSYLDLFGNIIEKQI</sequence>
<evidence type="ECO:0008006" key="3">
    <source>
        <dbReference type="Google" id="ProtNLM"/>
    </source>
</evidence>
<accession>A0A0G1ISA8</accession>
<gene>
    <name evidence="1" type="ORF">UW55_C0018G0002</name>
</gene>
<dbReference type="EMBL" id="LCIT01000018">
    <property type="protein sequence ID" value="KKT62035.1"/>
    <property type="molecule type" value="Genomic_DNA"/>
</dbReference>
<dbReference type="PATRIC" id="fig|1618648.3.peg.806"/>